<proteinExistence type="evidence at transcript level"/>
<protein>
    <submittedName>
        <fullName evidence="1">Uncharacterized protein</fullName>
    </submittedName>
</protein>
<dbReference type="EMBL" id="EU952933">
    <property type="protein sequence ID" value="ACG25051.1"/>
    <property type="molecule type" value="mRNA"/>
</dbReference>
<evidence type="ECO:0000313" key="1">
    <source>
        <dbReference type="EMBL" id="ACG25051.1"/>
    </source>
</evidence>
<dbReference type="AlphaFoldDB" id="B6SJL8"/>
<organism evidence="1">
    <name type="scientific">Zea mays</name>
    <name type="common">Maize</name>
    <dbReference type="NCBI Taxonomy" id="4577"/>
    <lineage>
        <taxon>Eukaryota</taxon>
        <taxon>Viridiplantae</taxon>
        <taxon>Streptophyta</taxon>
        <taxon>Embryophyta</taxon>
        <taxon>Tracheophyta</taxon>
        <taxon>Spermatophyta</taxon>
        <taxon>Magnoliopsida</taxon>
        <taxon>Liliopsida</taxon>
        <taxon>Poales</taxon>
        <taxon>Poaceae</taxon>
        <taxon>PACMAD clade</taxon>
        <taxon>Panicoideae</taxon>
        <taxon>Andropogonodae</taxon>
        <taxon>Andropogoneae</taxon>
        <taxon>Tripsacinae</taxon>
        <taxon>Zea</taxon>
    </lineage>
</organism>
<name>B6SJL8_MAIZE</name>
<accession>B6SJL8</accession>
<sequence>MAEEASPPPPPPKLLYIAVADGGGRRAFRYTRPVLQSTLHLMGCKPRHAFKVPLFLPLPARSCVSSCFAPIALL</sequence>
<reference evidence="1" key="1">
    <citation type="journal article" date="2009" name="Plant Mol. Biol.">
        <title>Insights into corn genes derived from large-scale cDNA sequencing.</title>
        <authorList>
            <person name="Alexandrov N.N."/>
            <person name="Brover V.V."/>
            <person name="Freidin S."/>
            <person name="Troukhan M.E."/>
            <person name="Tatarinova T.V."/>
            <person name="Zhang H."/>
            <person name="Swaller T.J."/>
            <person name="Lu Y.P."/>
            <person name="Bouck J."/>
            <person name="Flavell R.B."/>
            <person name="Feldmann K.A."/>
        </authorList>
    </citation>
    <scope>NUCLEOTIDE SEQUENCE</scope>
</reference>